<keyword evidence="3" id="KW-1185">Reference proteome</keyword>
<name>A0A544VRG3_9MYCO</name>
<gene>
    <name evidence="2" type="ORF">D8S82_31290</name>
</gene>
<evidence type="ECO:0000313" key="2">
    <source>
        <dbReference type="EMBL" id="TQR82578.1"/>
    </source>
</evidence>
<feature type="domain" description="SnoaL-like" evidence="1">
    <location>
        <begin position="8"/>
        <end position="109"/>
    </location>
</feature>
<dbReference type="InterPro" id="IPR037401">
    <property type="entry name" value="SnoaL-like"/>
</dbReference>
<reference evidence="2 3" key="1">
    <citation type="submission" date="2018-10" db="EMBL/GenBank/DDBJ databases">
        <title>Draft genome of Mycobacterium hodleri strain B.</title>
        <authorList>
            <person name="Amande T.J."/>
            <person name="Mcgenity T.J."/>
        </authorList>
    </citation>
    <scope>NUCLEOTIDE SEQUENCE [LARGE SCALE GENOMIC DNA]</scope>
    <source>
        <strain evidence="2 3">B</strain>
    </source>
</reference>
<dbReference type="EMBL" id="VIFX01000067">
    <property type="protein sequence ID" value="TQR82578.1"/>
    <property type="molecule type" value="Genomic_DNA"/>
</dbReference>
<organism evidence="2 3">
    <name type="scientific">Mycolicibacterium hodleri</name>
    <dbReference type="NCBI Taxonomy" id="49897"/>
    <lineage>
        <taxon>Bacteria</taxon>
        <taxon>Bacillati</taxon>
        <taxon>Actinomycetota</taxon>
        <taxon>Actinomycetes</taxon>
        <taxon>Mycobacteriales</taxon>
        <taxon>Mycobacteriaceae</taxon>
        <taxon>Mycolicibacterium</taxon>
    </lineage>
</organism>
<accession>A0A544VRG3</accession>
<dbReference type="InterPro" id="IPR032710">
    <property type="entry name" value="NTF2-like_dom_sf"/>
</dbReference>
<evidence type="ECO:0000259" key="1">
    <source>
        <dbReference type="Pfam" id="PF12680"/>
    </source>
</evidence>
<protein>
    <submittedName>
        <fullName evidence="2">Nuclear transport factor 2 family protein</fullName>
    </submittedName>
</protein>
<dbReference type="Pfam" id="PF12680">
    <property type="entry name" value="SnoaL_2"/>
    <property type="match status" value="1"/>
</dbReference>
<dbReference type="SUPFAM" id="SSF54427">
    <property type="entry name" value="NTF2-like"/>
    <property type="match status" value="1"/>
</dbReference>
<dbReference type="Proteomes" id="UP000315759">
    <property type="component" value="Unassembled WGS sequence"/>
</dbReference>
<dbReference type="RefSeq" id="WP_142555826.1">
    <property type="nucleotide sequence ID" value="NZ_VIFX01000067.1"/>
</dbReference>
<sequence>MSVEKTVLDMWAALSARDWEGLKSHLAEDCIYLDVPVGPTAAAKGPDDIVKRLKIGLEPLASYENFTGLLVVDGVNAMYEHHEEWHWATGESAVLRFVTVHRVENGKISLWKDYWDMSALANHAPPSWMEDFASADMSWMYDASGVV</sequence>
<proteinExistence type="predicted"/>
<evidence type="ECO:0000313" key="3">
    <source>
        <dbReference type="Proteomes" id="UP000315759"/>
    </source>
</evidence>
<comment type="caution">
    <text evidence="2">The sequence shown here is derived from an EMBL/GenBank/DDBJ whole genome shotgun (WGS) entry which is preliminary data.</text>
</comment>
<dbReference type="AlphaFoldDB" id="A0A544VRG3"/>
<dbReference type="Gene3D" id="3.10.450.50">
    <property type="match status" value="1"/>
</dbReference>